<dbReference type="Pfam" id="PF03007">
    <property type="entry name" value="WS_DGAT_cat"/>
    <property type="match status" value="1"/>
</dbReference>
<evidence type="ECO:0000313" key="15">
    <source>
        <dbReference type="Proteomes" id="UP001197114"/>
    </source>
</evidence>
<reference evidence="14 15" key="1">
    <citation type="submission" date="2019-11" db="EMBL/GenBank/DDBJ databases">
        <authorList>
            <person name="Ay H."/>
        </authorList>
    </citation>
    <scope>NUCLEOTIDE SEQUENCE [LARGE SCALE GENOMIC DNA]</scope>
    <source>
        <strain evidence="14 15">BG9H</strain>
    </source>
</reference>
<keyword evidence="8" id="KW-0443">Lipid metabolism</keyword>
<evidence type="ECO:0000313" key="14">
    <source>
        <dbReference type="EMBL" id="MBW5421332.1"/>
    </source>
</evidence>
<dbReference type="EMBL" id="WMBF01000043">
    <property type="protein sequence ID" value="MBW5421332.1"/>
    <property type="molecule type" value="Genomic_DNA"/>
</dbReference>
<evidence type="ECO:0000256" key="10">
    <source>
        <dbReference type="ARBA" id="ARBA00048109"/>
    </source>
</evidence>
<keyword evidence="5" id="KW-0444">Lipid biosynthesis</keyword>
<evidence type="ECO:0000259" key="13">
    <source>
        <dbReference type="Pfam" id="PF06974"/>
    </source>
</evidence>
<evidence type="ECO:0000256" key="4">
    <source>
        <dbReference type="ARBA" id="ARBA00013244"/>
    </source>
</evidence>
<evidence type="ECO:0000256" key="11">
    <source>
        <dbReference type="SAM" id="MobiDB-lite"/>
    </source>
</evidence>
<dbReference type="Gene3D" id="3.30.559.10">
    <property type="entry name" value="Chloramphenicol acetyltransferase-like domain"/>
    <property type="match status" value="1"/>
</dbReference>
<keyword evidence="9" id="KW-0012">Acyltransferase</keyword>
<comment type="caution">
    <text evidence="14">The sequence shown here is derived from an EMBL/GenBank/DDBJ whole genome shotgun (WGS) entry which is preliminary data.</text>
</comment>
<feature type="region of interest" description="Disordered" evidence="11">
    <location>
        <begin position="182"/>
        <end position="228"/>
    </location>
</feature>
<name>A0ABS6YL97_9ACTN</name>
<feature type="compositionally biased region" description="Gly residues" evidence="11">
    <location>
        <begin position="182"/>
        <end position="195"/>
    </location>
</feature>
<dbReference type="InterPro" id="IPR045034">
    <property type="entry name" value="O-acyltransferase_WSD1-like"/>
</dbReference>
<dbReference type="InterPro" id="IPR023213">
    <property type="entry name" value="CAT-like_dom_sf"/>
</dbReference>
<comment type="catalytic activity">
    <reaction evidence="10">
        <text>an acyl-CoA + a 1,2-diacyl-sn-glycerol = a triacyl-sn-glycerol + CoA</text>
        <dbReference type="Rhea" id="RHEA:10868"/>
        <dbReference type="ChEBI" id="CHEBI:17815"/>
        <dbReference type="ChEBI" id="CHEBI:57287"/>
        <dbReference type="ChEBI" id="CHEBI:58342"/>
        <dbReference type="ChEBI" id="CHEBI:64615"/>
        <dbReference type="EC" id="2.3.1.20"/>
    </reaction>
</comment>
<keyword evidence="7" id="KW-0319">Glycerol metabolism</keyword>
<keyword evidence="15" id="KW-1185">Reference proteome</keyword>
<feature type="domain" description="O-acyltransferase WSD1-like N-terminal" evidence="12">
    <location>
        <begin position="43"/>
        <end position="246"/>
    </location>
</feature>
<dbReference type="SUPFAM" id="SSF52777">
    <property type="entry name" value="CoA-dependent acyltransferases"/>
    <property type="match status" value="2"/>
</dbReference>
<evidence type="ECO:0000256" key="8">
    <source>
        <dbReference type="ARBA" id="ARBA00023098"/>
    </source>
</evidence>
<evidence type="ECO:0000256" key="9">
    <source>
        <dbReference type="ARBA" id="ARBA00023315"/>
    </source>
</evidence>
<evidence type="ECO:0000259" key="12">
    <source>
        <dbReference type="Pfam" id="PF03007"/>
    </source>
</evidence>
<dbReference type="InterPro" id="IPR004255">
    <property type="entry name" value="O-acyltransferase_WSD1_N"/>
</dbReference>
<dbReference type="Proteomes" id="UP001197114">
    <property type="component" value="Unassembled WGS sequence"/>
</dbReference>
<protein>
    <recommendedName>
        <fullName evidence="4">diacylglycerol O-acyltransferase</fullName>
        <ecNumber evidence="4">2.3.1.20</ecNumber>
    </recommendedName>
</protein>
<evidence type="ECO:0000256" key="7">
    <source>
        <dbReference type="ARBA" id="ARBA00022798"/>
    </source>
</evidence>
<dbReference type="PANTHER" id="PTHR31650">
    <property type="entry name" value="O-ACYLTRANSFERASE (WSD1-LIKE) FAMILY PROTEIN"/>
    <property type="match status" value="1"/>
</dbReference>
<comment type="pathway">
    <text evidence="2">Lipid metabolism.</text>
</comment>
<feature type="domain" description="O-acyltransferase WSD1 C-terminal" evidence="13">
    <location>
        <begin position="321"/>
        <end position="463"/>
    </location>
</feature>
<dbReference type="EC" id="2.3.1.20" evidence="4"/>
<accession>A0ABS6YL97</accession>
<gene>
    <name evidence="14" type="ORF">GKQ77_07100</name>
</gene>
<evidence type="ECO:0000256" key="6">
    <source>
        <dbReference type="ARBA" id="ARBA00022679"/>
    </source>
</evidence>
<comment type="similarity">
    <text evidence="3">Belongs to the long-chain O-acyltransferase family.</text>
</comment>
<dbReference type="Pfam" id="PF06974">
    <property type="entry name" value="WS_DGAT_C"/>
    <property type="match status" value="1"/>
</dbReference>
<evidence type="ECO:0000256" key="5">
    <source>
        <dbReference type="ARBA" id="ARBA00022516"/>
    </source>
</evidence>
<proteinExistence type="inferred from homology"/>
<organism evidence="14 15">
    <name type="scientific">Streptomyces anatolicus</name>
    <dbReference type="NCBI Taxonomy" id="2675858"/>
    <lineage>
        <taxon>Bacteria</taxon>
        <taxon>Bacillati</taxon>
        <taxon>Actinomycetota</taxon>
        <taxon>Actinomycetes</taxon>
        <taxon>Kitasatosporales</taxon>
        <taxon>Streptomycetaceae</taxon>
        <taxon>Streptomyces</taxon>
    </lineage>
</organism>
<keyword evidence="6" id="KW-0808">Transferase</keyword>
<dbReference type="InterPro" id="IPR009721">
    <property type="entry name" value="O-acyltransferase_WSD1_C"/>
</dbReference>
<evidence type="ECO:0000256" key="1">
    <source>
        <dbReference type="ARBA" id="ARBA00004771"/>
    </source>
</evidence>
<evidence type="ECO:0000256" key="2">
    <source>
        <dbReference type="ARBA" id="ARBA00005189"/>
    </source>
</evidence>
<sequence>MPRRPSAPHMKNSVAVSAVEELLCGAGTVLDPPIGVAALFSGEPPRLDALRDRVAERWGGLPLLRRALLRPARPAWLRPHHWLPLDDFDVRTHVLGAEDEGEHVIAGTGEGERAFTDLLGRLVAEPVPYGLPPWRLRLVRAGRQGGTAQERFALVLTAHHALMDGRSLELLMSRLLDGRLLRGGTGTSTGTGRGAGTASDARPVRIPRPRRPEGSTPAGQPPDSGRLFDALRSGRALPLSAEPPRTRRDLAWAELDTDAVRAARRALPGLGATLNEVLLAAASGALRAVHGEPEGRAGASRPLHGVYSVDLRTPEQADTLGNIVSMVRLPLPVEITDPRERLAACRASSAAPGPAQGPDTTTRLVCAAARLGPWALRLLARRAYSPRWAPVSCTAVRWPRGPWALDGAPLERVIPLARVQIPGAVSLTLTSYANTFTLCVVSHTPEGQARLLADAFARELTSLAGAVGPQLSAPAR</sequence>
<comment type="pathway">
    <text evidence="1">Glycerolipid metabolism; triacylglycerol biosynthesis.</text>
</comment>
<evidence type="ECO:0000256" key="3">
    <source>
        <dbReference type="ARBA" id="ARBA00009587"/>
    </source>
</evidence>
<dbReference type="PANTHER" id="PTHR31650:SF1">
    <property type="entry name" value="WAX ESTER SYNTHASE_DIACYLGLYCEROL ACYLTRANSFERASE 4-RELATED"/>
    <property type="match status" value="1"/>
</dbReference>